<reference evidence="2" key="1">
    <citation type="submission" date="2022-11" db="UniProtKB">
        <authorList>
            <consortium name="WormBaseParasite"/>
        </authorList>
    </citation>
    <scope>IDENTIFICATION</scope>
</reference>
<organism evidence="1 2">
    <name type="scientific">Romanomermis culicivorax</name>
    <name type="common">Nematode worm</name>
    <dbReference type="NCBI Taxonomy" id="13658"/>
    <lineage>
        <taxon>Eukaryota</taxon>
        <taxon>Metazoa</taxon>
        <taxon>Ecdysozoa</taxon>
        <taxon>Nematoda</taxon>
        <taxon>Enoplea</taxon>
        <taxon>Dorylaimia</taxon>
        <taxon>Mermithida</taxon>
        <taxon>Mermithoidea</taxon>
        <taxon>Mermithidae</taxon>
        <taxon>Romanomermis</taxon>
    </lineage>
</organism>
<accession>A0A915JEN6</accession>
<keyword evidence="1" id="KW-1185">Reference proteome</keyword>
<evidence type="ECO:0000313" key="1">
    <source>
        <dbReference type="Proteomes" id="UP000887565"/>
    </source>
</evidence>
<protein>
    <submittedName>
        <fullName evidence="2">Secreted protein</fullName>
    </submittedName>
</protein>
<sequence>MLVLGMYLLIHSNASNISLTLVVANQDCISSPQAYKMREAIFTCRVKLHSTVISFLTVIRICIKNSKIVEQEWPKVAPSDCRLQAEQES</sequence>
<dbReference type="Proteomes" id="UP000887565">
    <property type="component" value="Unplaced"/>
</dbReference>
<evidence type="ECO:0000313" key="2">
    <source>
        <dbReference type="WBParaSite" id="nRc.2.0.1.t24985-RA"/>
    </source>
</evidence>
<proteinExistence type="predicted"/>
<dbReference type="AlphaFoldDB" id="A0A915JEN6"/>
<name>A0A915JEN6_ROMCU</name>
<dbReference type="WBParaSite" id="nRc.2.0.1.t24985-RA">
    <property type="protein sequence ID" value="nRc.2.0.1.t24985-RA"/>
    <property type="gene ID" value="nRc.2.0.1.g24985"/>
</dbReference>